<proteinExistence type="predicted"/>
<evidence type="ECO:0000313" key="2">
    <source>
        <dbReference type="EMBL" id="MDZ7282983.1"/>
    </source>
</evidence>
<evidence type="ECO:0000313" key="3">
    <source>
        <dbReference type="Proteomes" id="UP001292182"/>
    </source>
</evidence>
<dbReference type="Gene3D" id="2.60.40.2810">
    <property type="match status" value="1"/>
</dbReference>
<reference evidence="3" key="1">
    <citation type="submission" date="2023-07" db="EMBL/GenBank/DDBJ databases">
        <title>Whole genome sequence analysis of rice epiphytic Sphingomonas sanguinis OsEp_Plm_15B2.</title>
        <authorList>
            <person name="Sahu K.P."/>
            <person name="Asharani P."/>
            <person name="Reddy B."/>
            <person name="Kumar A."/>
        </authorList>
    </citation>
    <scope>NUCLEOTIDE SEQUENCE [LARGE SCALE GENOMIC DNA]</scope>
    <source>
        <strain evidence="3">OsEp_Plm_15B2</strain>
    </source>
</reference>
<feature type="region of interest" description="Disordered" evidence="1">
    <location>
        <begin position="281"/>
        <end position="304"/>
    </location>
</feature>
<protein>
    <submittedName>
        <fullName evidence="2">Uncharacterized protein</fullName>
    </submittedName>
</protein>
<evidence type="ECO:0000256" key="1">
    <source>
        <dbReference type="SAM" id="MobiDB-lite"/>
    </source>
</evidence>
<dbReference type="EMBL" id="JAOBTW010000014">
    <property type="protein sequence ID" value="MDZ7282983.1"/>
    <property type="molecule type" value="Genomic_DNA"/>
</dbReference>
<name>A0ABU5LST7_9SPHN</name>
<comment type="caution">
    <text evidence="2">The sequence shown here is derived from an EMBL/GenBank/DDBJ whole genome shotgun (WGS) entry which is preliminary data.</text>
</comment>
<keyword evidence="3" id="KW-1185">Reference proteome</keyword>
<dbReference type="Proteomes" id="UP001292182">
    <property type="component" value="Unassembled WGS sequence"/>
</dbReference>
<dbReference type="RefSeq" id="WP_322539790.1">
    <property type="nucleotide sequence ID" value="NZ_JAOBTW010000014.1"/>
</dbReference>
<dbReference type="Pfam" id="PF17963">
    <property type="entry name" value="Big_9"/>
    <property type="match status" value="1"/>
</dbReference>
<organism evidence="2 3">
    <name type="scientific">Sphingomonas sanguinis</name>
    <dbReference type="NCBI Taxonomy" id="33051"/>
    <lineage>
        <taxon>Bacteria</taxon>
        <taxon>Pseudomonadati</taxon>
        <taxon>Pseudomonadota</taxon>
        <taxon>Alphaproteobacteria</taxon>
        <taxon>Sphingomonadales</taxon>
        <taxon>Sphingomonadaceae</taxon>
        <taxon>Sphingomonas</taxon>
    </lineage>
</organism>
<gene>
    <name evidence="2" type="ORF">N4G62_13200</name>
</gene>
<accession>A0ABU5LST7</accession>
<sequence length="383" mass="41152">MGTGSARWATDYVGRFPTNDTRLVPNSLISSGFQPDYSRLVYRLSATGIDRNSRLLVSATAPVGASIVSPVTSLIDAVGSQSAVRSALQLNSGDYAIPSSVDLTTISGRDPSYGAILAANFRALMLSQAVYVVQRGFGALDYTPFTFQNREGDIGAFIRANPSVGLLTEAGAQQLLRAYGDRSIDNVTYAAMAHLVADYAQAAIAIQSDASQSTRYMLGLQSFFFYRMEQLRTNSATASAVQALTPQVLAQEVAAFADYPGFTASGTMFAGPDFDFLAPGASGSRRRWNQERDGSGQRRTTGYAENDFTFNPTTLAFDSIYTRGGLVSVTVPAQNANQISASMQNSTILYQAAPGFTGTTYFDYVISDENGQQATARFYVIVR</sequence>